<dbReference type="Proteomes" id="UP001345963">
    <property type="component" value="Unassembled WGS sequence"/>
</dbReference>
<evidence type="ECO:0000313" key="3">
    <source>
        <dbReference type="Proteomes" id="UP001345963"/>
    </source>
</evidence>
<evidence type="ECO:0000313" key="2">
    <source>
        <dbReference type="EMBL" id="MED6240732.1"/>
    </source>
</evidence>
<feature type="compositionally biased region" description="Polar residues" evidence="1">
    <location>
        <begin position="1"/>
        <end position="11"/>
    </location>
</feature>
<feature type="non-terminal residue" evidence="2">
    <location>
        <position position="1"/>
    </location>
</feature>
<proteinExistence type="predicted"/>
<keyword evidence="3" id="KW-1185">Reference proteome</keyword>
<accession>A0ABU7ARF9</accession>
<gene>
    <name evidence="2" type="ORF">ATANTOWER_026899</name>
</gene>
<dbReference type="EMBL" id="JAHUTI010026126">
    <property type="protein sequence ID" value="MED6240732.1"/>
    <property type="molecule type" value="Genomic_DNA"/>
</dbReference>
<feature type="region of interest" description="Disordered" evidence="1">
    <location>
        <begin position="1"/>
        <end position="30"/>
    </location>
</feature>
<reference evidence="2 3" key="1">
    <citation type="submission" date="2021-07" db="EMBL/GenBank/DDBJ databases">
        <authorList>
            <person name="Palmer J.M."/>
        </authorList>
    </citation>
    <scope>NUCLEOTIDE SEQUENCE [LARGE SCALE GENOMIC DNA]</scope>
    <source>
        <strain evidence="2 3">AT_MEX2019</strain>
        <tissue evidence="2">Muscle</tissue>
    </source>
</reference>
<evidence type="ECO:0000256" key="1">
    <source>
        <dbReference type="SAM" id="MobiDB-lite"/>
    </source>
</evidence>
<name>A0ABU7ARF9_9TELE</name>
<comment type="caution">
    <text evidence="2">The sequence shown here is derived from an EMBL/GenBank/DDBJ whole genome shotgun (WGS) entry which is preliminary data.</text>
</comment>
<organism evidence="2 3">
    <name type="scientific">Ataeniobius toweri</name>
    <dbReference type="NCBI Taxonomy" id="208326"/>
    <lineage>
        <taxon>Eukaryota</taxon>
        <taxon>Metazoa</taxon>
        <taxon>Chordata</taxon>
        <taxon>Craniata</taxon>
        <taxon>Vertebrata</taxon>
        <taxon>Euteleostomi</taxon>
        <taxon>Actinopterygii</taxon>
        <taxon>Neopterygii</taxon>
        <taxon>Teleostei</taxon>
        <taxon>Neoteleostei</taxon>
        <taxon>Acanthomorphata</taxon>
        <taxon>Ovalentaria</taxon>
        <taxon>Atherinomorphae</taxon>
        <taxon>Cyprinodontiformes</taxon>
        <taxon>Goodeidae</taxon>
        <taxon>Ataeniobius</taxon>
    </lineage>
</organism>
<protein>
    <submittedName>
        <fullName evidence="2">Uncharacterized protein</fullName>
    </submittedName>
</protein>
<sequence length="103" mass="11396">SLQDQGSSLQLPSPDKLQDGSFLTPRSAGPNHKRTLFTLQRALLQVPSPDAPDHLPTYLGLCLTGLPGNLRTLDNLPPKSSPILCSQTPHLSFPWRFSHLFLW</sequence>